<dbReference type="Proteomes" id="UP000483035">
    <property type="component" value="Unassembled WGS sequence"/>
</dbReference>
<dbReference type="PANTHER" id="PTHR11552:SF147">
    <property type="entry name" value="CHOLINE DEHYDROGENASE, MITOCHONDRIAL"/>
    <property type="match status" value="1"/>
</dbReference>
<feature type="domain" description="Glucose-methanol-choline oxidoreductase N-terminal" evidence="7">
    <location>
        <begin position="84"/>
        <end position="107"/>
    </location>
</feature>
<protein>
    <submittedName>
        <fullName evidence="8">Choline dehydrogenase</fullName>
        <ecNumber evidence="8">1.1.99.1</ecNumber>
    </submittedName>
</protein>
<evidence type="ECO:0000313" key="8">
    <source>
        <dbReference type="EMBL" id="NEI72208.1"/>
    </source>
</evidence>
<sequence length="541" mass="59593">MTISSEYDYIIVGAGSAGCVLANRLSKDPKVRVLLLEAGGKDRNPLFRLPMLMGKLFHSGIYNWHYHTEPEPWLNNRSLYWPRGKVLGGTSTINGMIYVRGNRHDYDRWSQFGLPGWSYDEVLPAFRRSESHVQRNGRFHGDGGELTVCRARGHNPLMDVFCEAGQQAGYPLNDDFNGETQEGFGRYDFTIRKGKRWSTSWAFLRPAIYRSNLTVITGAETTRLLIENGRATGVEYLKAGNMSVARSAGEIVLSAGVVNTPKALLLSGIGPADELKAIGVKPLHDLPGVGKNLQDHVDCVMSWECRQPITLFGDLRADKLIPAVAQGMLFGEGITTTFPYEAGAFVRSNDGLVAPDIQLHFMPALEKTANLHFPNPFRKKQRVEANHGFTIRVGPVNPVSRGEITLRSANPTDKPKILANYLRDDFDVRTMIDAIRLTRDIVNQKAFDDYRGLELAPGPTAEGDAELTAWLRATAMTTFHPVGTAKMGNDPMAVVDAELRVHGIDGLRVADASIMPIISSGNTNAPAIMIGEKCAEFILNA</sequence>
<name>A0A6L9UCF3_9HYPH</name>
<keyword evidence="3 6" id="KW-0285">Flavoprotein</keyword>
<dbReference type="RefSeq" id="WP_163989297.1">
    <property type="nucleotide sequence ID" value="NZ_WUEY01000011.1"/>
</dbReference>
<evidence type="ECO:0000256" key="3">
    <source>
        <dbReference type="ARBA" id="ARBA00022630"/>
    </source>
</evidence>
<accession>A0A6L9UCF3</accession>
<dbReference type="EMBL" id="WUEY01000011">
    <property type="protein sequence ID" value="NEI72208.1"/>
    <property type="molecule type" value="Genomic_DNA"/>
</dbReference>
<keyword evidence="4 5" id="KW-0274">FAD</keyword>
<evidence type="ECO:0000313" key="9">
    <source>
        <dbReference type="Proteomes" id="UP000483035"/>
    </source>
</evidence>
<evidence type="ECO:0000256" key="6">
    <source>
        <dbReference type="RuleBase" id="RU003968"/>
    </source>
</evidence>
<feature type="binding site" evidence="5">
    <location>
        <position position="90"/>
    </location>
    <ligand>
        <name>FAD</name>
        <dbReference type="ChEBI" id="CHEBI:57692"/>
    </ligand>
</feature>
<gene>
    <name evidence="8" type="ORF">GR212_21730</name>
</gene>
<dbReference type="GO" id="GO:0008812">
    <property type="term" value="F:choline dehydrogenase activity"/>
    <property type="evidence" value="ECO:0007669"/>
    <property type="project" value="UniProtKB-EC"/>
</dbReference>
<evidence type="ECO:0000256" key="1">
    <source>
        <dbReference type="ARBA" id="ARBA00001974"/>
    </source>
</evidence>
<dbReference type="Gene3D" id="3.50.50.60">
    <property type="entry name" value="FAD/NAD(P)-binding domain"/>
    <property type="match status" value="1"/>
</dbReference>
<evidence type="ECO:0000256" key="4">
    <source>
        <dbReference type="ARBA" id="ARBA00022827"/>
    </source>
</evidence>
<comment type="similarity">
    <text evidence="2 6">Belongs to the GMC oxidoreductase family.</text>
</comment>
<dbReference type="SUPFAM" id="SSF51905">
    <property type="entry name" value="FAD/NAD(P)-binding domain"/>
    <property type="match status" value="1"/>
</dbReference>
<dbReference type="PIRSF" id="PIRSF000137">
    <property type="entry name" value="Alcohol_oxidase"/>
    <property type="match status" value="1"/>
</dbReference>
<evidence type="ECO:0000256" key="5">
    <source>
        <dbReference type="PIRSR" id="PIRSR000137-2"/>
    </source>
</evidence>
<comment type="cofactor">
    <cofactor evidence="1 5">
        <name>FAD</name>
        <dbReference type="ChEBI" id="CHEBI:57692"/>
    </cofactor>
</comment>
<evidence type="ECO:0000256" key="2">
    <source>
        <dbReference type="ARBA" id="ARBA00010790"/>
    </source>
</evidence>
<organism evidence="8 9">
    <name type="scientific">Rhizobium lusitanum</name>
    <dbReference type="NCBI Taxonomy" id="293958"/>
    <lineage>
        <taxon>Bacteria</taxon>
        <taxon>Pseudomonadati</taxon>
        <taxon>Pseudomonadota</taxon>
        <taxon>Alphaproteobacteria</taxon>
        <taxon>Hyphomicrobiales</taxon>
        <taxon>Rhizobiaceae</taxon>
        <taxon>Rhizobium/Agrobacterium group</taxon>
        <taxon>Rhizobium</taxon>
    </lineage>
</organism>
<dbReference type="InterPro" id="IPR007867">
    <property type="entry name" value="GMC_OxRtase_C"/>
</dbReference>
<dbReference type="GO" id="GO:0050660">
    <property type="term" value="F:flavin adenine dinucleotide binding"/>
    <property type="evidence" value="ECO:0007669"/>
    <property type="project" value="InterPro"/>
</dbReference>
<feature type="binding site" evidence="5">
    <location>
        <position position="86"/>
    </location>
    <ligand>
        <name>FAD</name>
        <dbReference type="ChEBI" id="CHEBI:57692"/>
    </ligand>
</feature>
<dbReference type="EC" id="1.1.99.1" evidence="8"/>
<dbReference type="AlphaFoldDB" id="A0A6L9UCF3"/>
<dbReference type="NCBIfam" id="NF002550">
    <property type="entry name" value="PRK02106.1"/>
    <property type="match status" value="1"/>
</dbReference>
<dbReference type="Pfam" id="PF05199">
    <property type="entry name" value="GMC_oxred_C"/>
    <property type="match status" value="1"/>
</dbReference>
<proteinExistence type="inferred from homology"/>
<evidence type="ECO:0000259" key="7">
    <source>
        <dbReference type="PROSITE" id="PS00623"/>
    </source>
</evidence>
<comment type="caution">
    <text evidence="8">The sequence shown here is derived from an EMBL/GenBank/DDBJ whole genome shotgun (WGS) entry which is preliminary data.</text>
</comment>
<dbReference type="InterPro" id="IPR036188">
    <property type="entry name" value="FAD/NAD-bd_sf"/>
</dbReference>
<dbReference type="SUPFAM" id="SSF54373">
    <property type="entry name" value="FAD-linked reductases, C-terminal domain"/>
    <property type="match status" value="1"/>
</dbReference>
<dbReference type="PROSITE" id="PS00623">
    <property type="entry name" value="GMC_OXRED_1"/>
    <property type="match status" value="1"/>
</dbReference>
<reference evidence="8 9" key="1">
    <citation type="submission" date="2019-12" db="EMBL/GenBank/DDBJ databases">
        <title>Rhizobium genotypes associated with high levels of biological nitrogen fixation by grain legumes in a temperate-maritime cropping system.</title>
        <authorList>
            <person name="Maluk M."/>
            <person name="Francesc Ferrando Molina F."/>
            <person name="Lopez Del Egido L."/>
            <person name="Lafos M."/>
            <person name="Langarica-Fuentes A."/>
            <person name="Gebre Yohannes G."/>
            <person name="Young M.W."/>
            <person name="Martin P."/>
            <person name="Gantlett R."/>
            <person name="Kenicer G."/>
            <person name="Hawes C."/>
            <person name="Begg G.S."/>
            <person name="Quilliam R.S."/>
            <person name="Squire G.R."/>
            <person name="Poole P.S."/>
            <person name="Young P.W."/>
            <person name="Iannetta P.M."/>
            <person name="James E.K."/>
        </authorList>
    </citation>
    <scope>NUCLEOTIDE SEQUENCE [LARGE SCALE GENOMIC DNA]</scope>
    <source>
        <strain evidence="8 9">JHI1118</strain>
    </source>
</reference>
<dbReference type="Gene3D" id="3.30.560.10">
    <property type="entry name" value="Glucose Oxidase, domain 3"/>
    <property type="match status" value="1"/>
</dbReference>
<dbReference type="PANTHER" id="PTHR11552">
    <property type="entry name" value="GLUCOSE-METHANOL-CHOLINE GMC OXIDOREDUCTASE"/>
    <property type="match status" value="1"/>
</dbReference>
<dbReference type="InterPro" id="IPR012132">
    <property type="entry name" value="GMC_OxRdtase"/>
</dbReference>
<dbReference type="InterPro" id="IPR000172">
    <property type="entry name" value="GMC_OxRdtase_N"/>
</dbReference>
<keyword evidence="8" id="KW-0560">Oxidoreductase</keyword>
<dbReference type="Pfam" id="PF00732">
    <property type="entry name" value="GMC_oxred_N"/>
    <property type="match status" value="1"/>
</dbReference>